<proteinExistence type="inferred from homology"/>
<comment type="caution">
    <text evidence="5">The sequence shown here is derived from an EMBL/GenBank/DDBJ whole genome shotgun (WGS) entry which is preliminary data.</text>
</comment>
<dbReference type="Proteomes" id="UP000570517">
    <property type="component" value="Unassembled WGS sequence"/>
</dbReference>
<name>A0A850PNC0_9MYCO</name>
<evidence type="ECO:0000256" key="1">
    <source>
        <dbReference type="ARBA" id="ARBA00022729"/>
    </source>
</evidence>
<evidence type="ECO:0000313" key="5">
    <source>
        <dbReference type="EMBL" id="NVN51861.1"/>
    </source>
</evidence>
<keyword evidence="6" id="KW-1185">Reference proteome</keyword>
<dbReference type="AlphaFoldDB" id="A0A850PNC0"/>
<dbReference type="EMBL" id="JABFYL010000039">
    <property type="protein sequence ID" value="NVN51861.1"/>
    <property type="molecule type" value="Genomic_DNA"/>
</dbReference>
<keyword evidence="1 3" id="KW-0732">Signal</keyword>
<feature type="domain" description="Low molecular weight antigen MTB12-like C-terminal" evidence="4">
    <location>
        <begin position="49"/>
        <end position="154"/>
    </location>
</feature>
<dbReference type="Pfam" id="PF26580">
    <property type="entry name" value="Mtb12_C"/>
    <property type="match status" value="1"/>
</dbReference>
<evidence type="ECO:0000313" key="6">
    <source>
        <dbReference type="Proteomes" id="UP000570517"/>
    </source>
</evidence>
<dbReference type="InterPro" id="IPR058644">
    <property type="entry name" value="Mtb12-like_C"/>
</dbReference>
<dbReference type="RefSeq" id="WP_178360130.1">
    <property type="nucleotide sequence ID" value="NZ_JABFYL010000039.1"/>
</dbReference>
<feature type="chain" id="PRO_5032360792" description="Low molecular weight antigen MTB12-like C-terminal domain-containing protein" evidence="3">
    <location>
        <begin position="35"/>
        <end position="156"/>
    </location>
</feature>
<comment type="similarity">
    <text evidence="2">Belongs to the MTB12 family.</text>
</comment>
<reference evidence="5 6" key="1">
    <citation type="submission" date="2020-05" db="EMBL/GenBank/DDBJ databases">
        <title>Draft genome sequence of Mycobacterium hippocampi DL, isolated from European seabass, Dicentrarchus labrax, reared in fish farms.</title>
        <authorList>
            <person name="Stathopoulou P."/>
            <person name="Asimakis E."/>
            <person name="Tzokas K."/>
            <person name="Batargias C."/>
            <person name="Tsiamis G."/>
        </authorList>
    </citation>
    <scope>NUCLEOTIDE SEQUENCE [LARGE SCALE GENOMIC DNA]</scope>
    <source>
        <strain evidence="5 6">DL</strain>
    </source>
</reference>
<organism evidence="5 6">
    <name type="scientific">Mycolicibacterium hippocampi</name>
    <dbReference type="NCBI Taxonomy" id="659824"/>
    <lineage>
        <taxon>Bacteria</taxon>
        <taxon>Bacillati</taxon>
        <taxon>Actinomycetota</taxon>
        <taxon>Actinomycetes</taxon>
        <taxon>Mycobacteriales</taxon>
        <taxon>Mycobacteriaceae</taxon>
        <taxon>Mycolicibacterium</taxon>
    </lineage>
</organism>
<protein>
    <recommendedName>
        <fullName evidence="4">Low molecular weight antigen MTB12-like C-terminal domain-containing protein</fullName>
    </recommendedName>
</protein>
<gene>
    <name evidence="5" type="ORF">HLY00_1851</name>
</gene>
<evidence type="ECO:0000256" key="2">
    <source>
        <dbReference type="ARBA" id="ARBA00093774"/>
    </source>
</evidence>
<evidence type="ECO:0000259" key="4">
    <source>
        <dbReference type="Pfam" id="PF26580"/>
    </source>
</evidence>
<evidence type="ECO:0000256" key="3">
    <source>
        <dbReference type="SAM" id="SignalP"/>
    </source>
</evidence>
<sequence>MTLKSLVTGAAAAVAIGGAALGVTSISASTVASAAPGSFSIPAQPAPCAATAAQLRSVIDGLLAPGVPARTGKSDLVQGGLGFSDGALADRAINGAYARGSLPVNFSVADPVCNGPSASTTLSANGQSLNAVFVPGGRYGWVLSRASAVSALSLFG</sequence>
<feature type="signal peptide" evidence="3">
    <location>
        <begin position="1"/>
        <end position="34"/>
    </location>
</feature>
<accession>A0A850PNC0</accession>